<name>A0A3N0CS36_9ACTN</name>
<comment type="caution">
    <text evidence="1">The sequence shown here is derived from an EMBL/GenBank/DDBJ whole genome shotgun (WGS) entry which is preliminary data.</text>
</comment>
<keyword evidence="1" id="KW-0378">Hydrolase</keyword>
<dbReference type="GO" id="GO:0004519">
    <property type="term" value="F:endonuclease activity"/>
    <property type="evidence" value="ECO:0007669"/>
    <property type="project" value="UniProtKB-KW"/>
</dbReference>
<keyword evidence="2" id="KW-1185">Reference proteome</keyword>
<dbReference type="AlphaFoldDB" id="A0A3N0CS36"/>
<keyword evidence="1" id="KW-0255">Endonuclease</keyword>
<dbReference type="EMBL" id="RJSE01000001">
    <property type="protein sequence ID" value="RNL66255.1"/>
    <property type="molecule type" value="Genomic_DNA"/>
</dbReference>
<sequence length="98" mass="11185">MPCAEHKPKPWAGSNRRATLPPWWNSLAKRMLDRDPVCKLRYPGEWHTNKGWVSCTIASTEVDHIGSNEDHSPKNLRGVCSNCHRRRTQEQANAGRVP</sequence>
<dbReference type="InterPro" id="IPR003615">
    <property type="entry name" value="HNH_nuc"/>
</dbReference>
<organism evidence="1 2">
    <name type="scientific">Nocardioides marmoriginsengisoli</name>
    <dbReference type="NCBI Taxonomy" id="661483"/>
    <lineage>
        <taxon>Bacteria</taxon>
        <taxon>Bacillati</taxon>
        <taxon>Actinomycetota</taxon>
        <taxon>Actinomycetes</taxon>
        <taxon>Propionibacteriales</taxon>
        <taxon>Nocardioidaceae</taxon>
        <taxon>Nocardioides</taxon>
    </lineage>
</organism>
<gene>
    <name evidence="1" type="ORF">EFK50_01110</name>
</gene>
<evidence type="ECO:0000313" key="2">
    <source>
        <dbReference type="Proteomes" id="UP000267128"/>
    </source>
</evidence>
<reference evidence="1 2" key="1">
    <citation type="submission" date="2018-11" db="EMBL/GenBank/DDBJ databases">
        <authorList>
            <person name="Li F."/>
        </authorList>
    </citation>
    <scope>NUCLEOTIDE SEQUENCE [LARGE SCALE GENOMIC DNA]</scope>
    <source>
        <strain evidence="1 2">Gsoil 097</strain>
    </source>
</reference>
<keyword evidence="1" id="KW-0540">Nuclease</keyword>
<protein>
    <submittedName>
        <fullName evidence="1">HNH endonuclease</fullName>
    </submittedName>
</protein>
<evidence type="ECO:0000313" key="1">
    <source>
        <dbReference type="EMBL" id="RNL66255.1"/>
    </source>
</evidence>
<dbReference type="Proteomes" id="UP000267128">
    <property type="component" value="Unassembled WGS sequence"/>
</dbReference>
<proteinExistence type="predicted"/>
<accession>A0A3N0CS36</accession>
<dbReference type="CDD" id="cd00085">
    <property type="entry name" value="HNHc"/>
    <property type="match status" value="1"/>
</dbReference>